<dbReference type="SMART" id="SM00641">
    <property type="entry name" value="Glyco_25"/>
    <property type="match status" value="1"/>
</dbReference>
<dbReference type="EMBL" id="VFRQ01000010">
    <property type="protein sequence ID" value="TPE42781.1"/>
    <property type="molecule type" value="Genomic_DNA"/>
</dbReference>
<dbReference type="AlphaFoldDB" id="A0A501W664"/>
<evidence type="ECO:0000256" key="4">
    <source>
        <dbReference type="SAM" id="MobiDB-lite"/>
    </source>
</evidence>
<dbReference type="Proteomes" id="UP000316727">
    <property type="component" value="Unassembled WGS sequence"/>
</dbReference>
<dbReference type="Gene3D" id="3.20.20.80">
    <property type="entry name" value="Glycosidases"/>
    <property type="match status" value="1"/>
</dbReference>
<dbReference type="InterPro" id="IPR017853">
    <property type="entry name" value="GH"/>
</dbReference>
<evidence type="ECO:0000256" key="2">
    <source>
        <dbReference type="ARBA" id="ARBA00022801"/>
    </source>
</evidence>
<feature type="compositionally biased region" description="Polar residues" evidence="4">
    <location>
        <begin position="44"/>
        <end position="54"/>
    </location>
</feature>
<organism evidence="6 7">
    <name type="scientific">Pontibacter mangrovi</name>
    <dbReference type="NCBI Taxonomy" id="2589816"/>
    <lineage>
        <taxon>Bacteria</taxon>
        <taxon>Pseudomonadati</taxon>
        <taxon>Bacteroidota</taxon>
        <taxon>Cytophagia</taxon>
        <taxon>Cytophagales</taxon>
        <taxon>Hymenobacteraceae</taxon>
        <taxon>Pontibacter</taxon>
    </lineage>
</organism>
<sequence>MTLPLLLSACRRFALAGMLLYSGVAAAATGGTEGGGGNNTKAASSSNDTKTNATSDAVSVVRGVDVSRWQKEVDWAQVSEAQVSFAFIKATEGDYRLDPFFARNWEETRRHGIKRGAYHFYKPETPVEEQVKLFTSTVTLESGDLPPVLDLEVTDRSVSPEQLRKDVRAWLEAVTAYYGVRPIIYTGQNYYRRYLKGYFPEYHFWIARYSDVAPDTHHTDSWMFWQFTDRGSIAGINSAVDINFFAGDFAQLSQLCVPEFVAYSRYDKESPLSQLKHLQPLP</sequence>
<dbReference type="InterPro" id="IPR018077">
    <property type="entry name" value="Glyco_hydro_fam25_subgr"/>
</dbReference>
<dbReference type="OrthoDB" id="9798192at2"/>
<evidence type="ECO:0000256" key="3">
    <source>
        <dbReference type="ARBA" id="ARBA00023295"/>
    </source>
</evidence>
<evidence type="ECO:0000313" key="6">
    <source>
        <dbReference type="EMBL" id="TPE42781.1"/>
    </source>
</evidence>
<dbReference type="PROSITE" id="PS51904">
    <property type="entry name" value="GLYCOSYL_HYDROL_F25_2"/>
    <property type="match status" value="1"/>
</dbReference>
<dbReference type="RefSeq" id="WP_140622909.1">
    <property type="nucleotide sequence ID" value="NZ_VFRQ01000010.1"/>
</dbReference>
<evidence type="ECO:0000256" key="1">
    <source>
        <dbReference type="ARBA" id="ARBA00010646"/>
    </source>
</evidence>
<dbReference type="PANTHER" id="PTHR34135:SF2">
    <property type="entry name" value="LYSOZYME"/>
    <property type="match status" value="1"/>
</dbReference>
<keyword evidence="5" id="KW-0732">Signal</keyword>
<gene>
    <name evidence="6" type="ORF">FJM65_17130</name>
</gene>
<dbReference type="GO" id="GO:0003796">
    <property type="term" value="F:lysozyme activity"/>
    <property type="evidence" value="ECO:0007669"/>
    <property type="project" value="InterPro"/>
</dbReference>
<keyword evidence="2" id="KW-0378">Hydrolase</keyword>
<reference evidence="6 7" key="1">
    <citation type="submission" date="2019-06" db="EMBL/GenBank/DDBJ databases">
        <title>A novel bacterium of genus Pontibacter, isolated from marine sediment.</title>
        <authorList>
            <person name="Huang H."/>
            <person name="Mo K."/>
            <person name="Hu Y."/>
        </authorList>
    </citation>
    <scope>NUCLEOTIDE SEQUENCE [LARGE SCALE GENOMIC DNA]</scope>
    <source>
        <strain evidence="6 7">HB172049</strain>
    </source>
</reference>
<protein>
    <submittedName>
        <fullName evidence="6">Lysozyme</fullName>
    </submittedName>
</protein>
<proteinExistence type="inferred from homology"/>
<feature type="region of interest" description="Disordered" evidence="4">
    <location>
        <begin position="31"/>
        <end position="54"/>
    </location>
</feature>
<name>A0A501W664_9BACT</name>
<dbReference type="GO" id="GO:0016998">
    <property type="term" value="P:cell wall macromolecule catabolic process"/>
    <property type="evidence" value="ECO:0007669"/>
    <property type="project" value="InterPro"/>
</dbReference>
<comment type="similarity">
    <text evidence="1">Belongs to the glycosyl hydrolase 25 family.</text>
</comment>
<dbReference type="PANTHER" id="PTHR34135">
    <property type="entry name" value="LYSOZYME"/>
    <property type="match status" value="1"/>
</dbReference>
<keyword evidence="7" id="KW-1185">Reference proteome</keyword>
<dbReference type="SUPFAM" id="SSF51445">
    <property type="entry name" value="(Trans)glycosidases"/>
    <property type="match status" value="1"/>
</dbReference>
<comment type="caution">
    <text evidence="6">The sequence shown here is derived from an EMBL/GenBank/DDBJ whole genome shotgun (WGS) entry which is preliminary data.</text>
</comment>
<accession>A0A501W664</accession>
<evidence type="ECO:0000313" key="7">
    <source>
        <dbReference type="Proteomes" id="UP000316727"/>
    </source>
</evidence>
<dbReference type="GO" id="GO:0016052">
    <property type="term" value="P:carbohydrate catabolic process"/>
    <property type="evidence" value="ECO:0007669"/>
    <property type="project" value="TreeGrafter"/>
</dbReference>
<keyword evidence="3" id="KW-0326">Glycosidase</keyword>
<feature type="signal peptide" evidence="5">
    <location>
        <begin position="1"/>
        <end position="27"/>
    </location>
</feature>
<dbReference type="Pfam" id="PF01183">
    <property type="entry name" value="Glyco_hydro_25"/>
    <property type="match status" value="1"/>
</dbReference>
<evidence type="ECO:0000256" key="5">
    <source>
        <dbReference type="SAM" id="SignalP"/>
    </source>
</evidence>
<feature type="chain" id="PRO_5021205214" evidence="5">
    <location>
        <begin position="28"/>
        <end position="282"/>
    </location>
</feature>
<dbReference type="InterPro" id="IPR002053">
    <property type="entry name" value="Glyco_hydro_25"/>
</dbReference>
<dbReference type="GO" id="GO:0009253">
    <property type="term" value="P:peptidoglycan catabolic process"/>
    <property type="evidence" value="ECO:0007669"/>
    <property type="project" value="InterPro"/>
</dbReference>